<name>A6TP72_ALKMQ</name>
<dbReference type="STRING" id="293826.Amet_1820"/>
<keyword evidence="3" id="KW-1185">Reference proteome</keyword>
<dbReference type="Proteomes" id="UP000001572">
    <property type="component" value="Chromosome"/>
</dbReference>
<keyword evidence="1" id="KW-0472">Membrane</keyword>
<dbReference type="KEGG" id="amt:Amet_1820"/>
<organism evidence="2 3">
    <name type="scientific">Alkaliphilus metalliredigens (strain QYMF)</name>
    <dbReference type="NCBI Taxonomy" id="293826"/>
    <lineage>
        <taxon>Bacteria</taxon>
        <taxon>Bacillati</taxon>
        <taxon>Bacillota</taxon>
        <taxon>Clostridia</taxon>
        <taxon>Peptostreptococcales</taxon>
        <taxon>Natronincolaceae</taxon>
        <taxon>Alkaliphilus</taxon>
    </lineage>
</organism>
<accession>A6TP72</accession>
<reference evidence="3" key="1">
    <citation type="journal article" date="2016" name="Genome Announc.">
        <title>Complete genome sequence of Alkaliphilus metalliredigens strain QYMF, an alkaliphilic and metal-reducing bacterium isolated from borax-contaminated leachate ponds.</title>
        <authorList>
            <person name="Hwang C."/>
            <person name="Copeland A."/>
            <person name="Lucas S."/>
            <person name="Lapidus A."/>
            <person name="Barry K."/>
            <person name="Detter J.C."/>
            <person name="Glavina Del Rio T."/>
            <person name="Hammon N."/>
            <person name="Israni S."/>
            <person name="Dalin E."/>
            <person name="Tice H."/>
            <person name="Pitluck S."/>
            <person name="Chertkov O."/>
            <person name="Brettin T."/>
            <person name="Bruce D."/>
            <person name="Han C."/>
            <person name="Schmutz J."/>
            <person name="Larimer F."/>
            <person name="Land M.L."/>
            <person name="Hauser L."/>
            <person name="Kyrpides N."/>
            <person name="Mikhailova N."/>
            <person name="Ye Q."/>
            <person name="Zhou J."/>
            <person name="Richardson P."/>
            <person name="Fields M.W."/>
        </authorList>
    </citation>
    <scope>NUCLEOTIDE SEQUENCE [LARGE SCALE GENOMIC DNA]</scope>
    <source>
        <strain evidence="3">QYMF</strain>
    </source>
</reference>
<sequence length="189" mass="22376">MFNNILFCLRSEVKGFSEIIGVYYELSIYGVFSLFIAFKMIQRQRVLGNVKHKIGSEYQIYGLIFPSFVMVGYSYITYSVIRRRGVPYILELVVWGELFLFLFLYCMYFCIKNGEVRENGISVGPNVLKWKEINCFRIRDENVFIIVLNQKSVFTKKYKEVRWIVHKEKVSELRELLNQHVKEICSDSA</sequence>
<dbReference type="AlphaFoldDB" id="A6TP72"/>
<keyword evidence="1" id="KW-1133">Transmembrane helix</keyword>
<feature type="transmembrane region" description="Helical" evidence="1">
    <location>
        <begin position="20"/>
        <end position="38"/>
    </location>
</feature>
<proteinExistence type="predicted"/>
<dbReference type="EMBL" id="CP000724">
    <property type="protein sequence ID" value="ABR47990.1"/>
    <property type="molecule type" value="Genomic_DNA"/>
</dbReference>
<dbReference type="HOGENOM" id="CLU_1431816_0_0_9"/>
<keyword evidence="1" id="KW-0812">Transmembrane</keyword>
<protein>
    <submittedName>
        <fullName evidence="2">Uncharacterized protein</fullName>
    </submittedName>
</protein>
<evidence type="ECO:0000256" key="1">
    <source>
        <dbReference type="SAM" id="Phobius"/>
    </source>
</evidence>
<feature type="transmembrane region" description="Helical" evidence="1">
    <location>
        <begin position="88"/>
        <end position="111"/>
    </location>
</feature>
<feature type="transmembrane region" description="Helical" evidence="1">
    <location>
        <begin position="58"/>
        <end position="76"/>
    </location>
</feature>
<evidence type="ECO:0000313" key="2">
    <source>
        <dbReference type="EMBL" id="ABR47990.1"/>
    </source>
</evidence>
<dbReference type="RefSeq" id="WP_012063025.1">
    <property type="nucleotide sequence ID" value="NC_009633.1"/>
</dbReference>
<gene>
    <name evidence="2" type="ordered locus">Amet_1820</name>
</gene>
<evidence type="ECO:0000313" key="3">
    <source>
        <dbReference type="Proteomes" id="UP000001572"/>
    </source>
</evidence>